<dbReference type="InterPro" id="IPR014016">
    <property type="entry name" value="UvrD-like_ATP-bd"/>
</dbReference>
<gene>
    <name evidence="6" type="ORF">METZ01_LOCUS223421</name>
</gene>
<dbReference type="GO" id="GO:0003677">
    <property type="term" value="F:DNA binding"/>
    <property type="evidence" value="ECO:0007669"/>
    <property type="project" value="InterPro"/>
</dbReference>
<dbReference type="GO" id="GO:0016787">
    <property type="term" value="F:hydrolase activity"/>
    <property type="evidence" value="ECO:0007669"/>
    <property type="project" value="UniProtKB-KW"/>
</dbReference>
<evidence type="ECO:0000259" key="5">
    <source>
        <dbReference type="PROSITE" id="PS51198"/>
    </source>
</evidence>
<name>A0A382G7L1_9ZZZZ</name>
<evidence type="ECO:0000313" key="6">
    <source>
        <dbReference type="EMBL" id="SVB70567.1"/>
    </source>
</evidence>
<dbReference type="PROSITE" id="PS51198">
    <property type="entry name" value="UVRD_HELICASE_ATP_BIND"/>
    <property type="match status" value="1"/>
</dbReference>
<accession>A0A382G7L1</accession>
<dbReference type="GO" id="GO:0005524">
    <property type="term" value="F:ATP binding"/>
    <property type="evidence" value="ECO:0007669"/>
    <property type="project" value="UniProtKB-KW"/>
</dbReference>
<dbReference type="EMBL" id="UINC01053711">
    <property type="protein sequence ID" value="SVB70567.1"/>
    <property type="molecule type" value="Genomic_DNA"/>
</dbReference>
<dbReference type="AlphaFoldDB" id="A0A382G7L1"/>
<dbReference type="GO" id="GO:0043138">
    <property type="term" value="F:3'-5' DNA helicase activity"/>
    <property type="evidence" value="ECO:0007669"/>
    <property type="project" value="TreeGrafter"/>
</dbReference>
<dbReference type="Gene3D" id="3.40.50.300">
    <property type="entry name" value="P-loop containing nucleotide triphosphate hydrolases"/>
    <property type="match status" value="1"/>
</dbReference>
<evidence type="ECO:0000256" key="2">
    <source>
        <dbReference type="ARBA" id="ARBA00022801"/>
    </source>
</evidence>
<evidence type="ECO:0000256" key="4">
    <source>
        <dbReference type="ARBA" id="ARBA00022840"/>
    </source>
</evidence>
<feature type="domain" description="UvrD-like helicase ATP-binding" evidence="5">
    <location>
        <begin position="1"/>
        <end position="279"/>
    </location>
</feature>
<keyword evidence="4" id="KW-0067">ATP-binding</keyword>
<dbReference type="GO" id="GO:0000725">
    <property type="term" value="P:recombinational repair"/>
    <property type="evidence" value="ECO:0007669"/>
    <property type="project" value="TreeGrafter"/>
</dbReference>
<dbReference type="SUPFAM" id="SSF52540">
    <property type="entry name" value="P-loop containing nucleoside triphosphate hydrolases"/>
    <property type="match status" value="1"/>
</dbReference>
<dbReference type="InterPro" id="IPR000212">
    <property type="entry name" value="DNA_helicase_UvrD/REP"/>
</dbReference>
<proteinExistence type="predicted"/>
<dbReference type="PANTHER" id="PTHR11070">
    <property type="entry name" value="UVRD / RECB / PCRA DNA HELICASE FAMILY MEMBER"/>
    <property type="match status" value="1"/>
</dbReference>
<dbReference type="GO" id="GO:0005829">
    <property type="term" value="C:cytosol"/>
    <property type="evidence" value="ECO:0007669"/>
    <property type="project" value="TreeGrafter"/>
</dbReference>
<reference evidence="6" key="1">
    <citation type="submission" date="2018-05" db="EMBL/GenBank/DDBJ databases">
        <authorList>
            <person name="Lanie J.A."/>
            <person name="Ng W.-L."/>
            <person name="Kazmierczak K.M."/>
            <person name="Andrzejewski T.M."/>
            <person name="Davidsen T.M."/>
            <person name="Wayne K.J."/>
            <person name="Tettelin H."/>
            <person name="Glass J.I."/>
            <person name="Rusch D."/>
            <person name="Podicherti R."/>
            <person name="Tsui H.-C.T."/>
            <person name="Winkler M.E."/>
        </authorList>
    </citation>
    <scope>NUCLEOTIDE SEQUENCE</scope>
</reference>
<evidence type="ECO:0000256" key="1">
    <source>
        <dbReference type="ARBA" id="ARBA00022741"/>
    </source>
</evidence>
<organism evidence="6">
    <name type="scientific">marine metagenome</name>
    <dbReference type="NCBI Taxonomy" id="408172"/>
    <lineage>
        <taxon>unclassified sequences</taxon>
        <taxon>metagenomes</taxon>
        <taxon>ecological metagenomes</taxon>
    </lineage>
</organism>
<dbReference type="Pfam" id="PF00580">
    <property type="entry name" value="UvrD-helicase"/>
    <property type="match status" value="1"/>
</dbReference>
<feature type="non-terminal residue" evidence="6">
    <location>
        <position position="279"/>
    </location>
</feature>
<dbReference type="PANTHER" id="PTHR11070:SF67">
    <property type="entry name" value="DNA 3'-5' HELICASE"/>
    <property type="match status" value="1"/>
</dbReference>
<evidence type="ECO:0000256" key="3">
    <source>
        <dbReference type="ARBA" id="ARBA00022806"/>
    </source>
</evidence>
<sequence length="279" mass="31529">MIRASAGAGKTYQLVNRYIRLLLCGQAPARIVALTFTRKAAGEFFSGILKKLAEAAQDAGKAKLLSSEIQIPEATTADFSVALRRLLDSMPQLALGTIDGFFNRVLGMFSLEYGLSGEFEIMDDFSAEQARLQVMEQLFAAEGARPEDREALIKSYQLVLAGKQDRRFYETFESYLRECHNLFRRNPRAEFWGADKKIWPQGNSWPEAKQNKSDLIDEFRAELEEQSDFNDRLQTAWTKIVEHLEQWEPGKDLLGGGGVLLKSAIKSIADLETDTWQFT</sequence>
<keyword evidence="1" id="KW-0547">Nucleotide-binding</keyword>
<protein>
    <recommendedName>
        <fullName evidence="5">UvrD-like helicase ATP-binding domain-containing protein</fullName>
    </recommendedName>
</protein>
<dbReference type="InterPro" id="IPR027417">
    <property type="entry name" value="P-loop_NTPase"/>
</dbReference>
<keyword evidence="3" id="KW-0347">Helicase</keyword>
<keyword evidence="2" id="KW-0378">Hydrolase</keyword>